<dbReference type="KEGG" id="iva:Isova_0241"/>
<sequence>MHRPASPPDGGARRVPSVRAMTSLVPPAPGLELLHARHHLDAADGALRLALAVPWESPAADAFREEVAALRHLLGDDRAALDDLRRLVAVLP</sequence>
<organism evidence="2">
    <name type="scientific">Isoptericola variabilis (strain 225)</name>
    <dbReference type="NCBI Taxonomy" id="743718"/>
    <lineage>
        <taxon>Bacteria</taxon>
        <taxon>Bacillati</taxon>
        <taxon>Actinomycetota</taxon>
        <taxon>Actinomycetes</taxon>
        <taxon>Micrococcales</taxon>
        <taxon>Promicromonosporaceae</taxon>
        <taxon>Isoptericola</taxon>
    </lineage>
</organism>
<dbReference type="Proteomes" id="UP000009236">
    <property type="component" value="Chromosome"/>
</dbReference>
<dbReference type="AlphaFoldDB" id="F6FSA5"/>
<name>F6FSA5_ISOV2</name>
<protein>
    <submittedName>
        <fullName evidence="1">Uncharacterized protein</fullName>
    </submittedName>
</protein>
<dbReference type="EMBL" id="CP002810">
    <property type="protein sequence ID" value="AEG43046.1"/>
    <property type="molecule type" value="Genomic_DNA"/>
</dbReference>
<reference evidence="1 2" key="1">
    <citation type="submission" date="2011-05" db="EMBL/GenBank/DDBJ databases">
        <title>Complete sequence of Isoptericola variabilis 225.</title>
        <authorList>
            <consortium name="US DOE Joint Genome Institute"/>
            <person name="Lucas S."/>
            <person name="Han J."/>
            <person name="Lapidus A."/>
            <person name="Cheng J.-F."/>
            <person name="Goodwin L."/>
            <person name="Pitluck S."/>
            <person name="Peters L."/>
            <person name="Mikhailova N."/>
            <person name="Zeytun A."/>
            <person name="Han C."/>
            <person name="Tapia R."/>
            <person name="Land M."/>
            <person name="Hauser L."/>
            <person name="Kyrpides N."/>
            <person name="Ivanova N."/>
            <person name="Pagani I."/>
            <person name="Siebers A."/>
            <person name="Allgaier M."/>
            <person name="Thelen M."/>
            <person name="Hugenholtz P."/>
            <person name="Gladden J."/>
            <person name="Woyke T."/>
        </authorList>
    </citation>
    <scope>NUCLEOTIDE SEQUENCE [LARGE SCALE GENOMIC DNA]</scope>
    <source>
        <strain evidence="2">225</strain>
    </source>
</reference>
<keyword evidence="2" id="KW-1185">Reference proteome</keyword>
<proteinExistence type="predicted"/>
<gene>
    <name evidence="1" type="ordered locus">Isova_0241</name>
</gene>
<accession>F6FSA5</accession>
<dbReference type="HOGENOM" id="CLU_2409335_0_0_11"/>
<evidence type="ECO:0000313" key="1">
    <source>
        <dbReference type="EMBL" id="AEG43046.1"/>
    </source>
</evidence>
<evidence type="ECO:0000313" key="2">
    <source>
        <dbReference type="Proteomes" id="UP000009236"/>
    </source>
</evidence>